<feature type="domain" description="DUF6570" evidence="3">
    <location>
        <begin position="371"/>
        <end position="496"/>
    </location>
</feature>
<gene>
    <name evidence="4" type="ORF">EEDITHA_LOCUS15443</name>
</gene>
<evidence type="ECO:0008006" key="6">
    <source>
        <dbReference type="Google" id="ProtNLM"/>
    </source>
</evidence>
<evidence type="ECO:0000313" key="4">
    <source>
        <dbReference type="EMBL" id="CAH2100599.1"/>
    </source>
</evidence>
<protein>
    <recommendedName>
        <fullName evidence="6">ATP-dependent DNA helicase</fullName>
    </recommendedName>
</protein>
<dbReference type="Pfam" id="PF20209">
    <property type="entry name" value="DUF6570"/>
    <property type="match status" value="1"/>
</dbReference>
<sequence>MAGSNTDSEYESGAPGPSTRKKLRTDIVYKKCVTTYSRQDFKPSETQSTDNESRRGSLLKIIIGNMVIEHFNKQMKADDENSTIDHMQKPRQSIGVRLNAAPKTNAEHGRDFRALKALTQQSKQQQEPDALVEIATEDIRSVGPSEDNDVPGPSEIWTIEKRAFEEAIRRCKEKKRTRRLSKKQAKTTAQRMREYRAKKKLAKIMLLKQQSDQDLDAVVSTSSSQVNQRTGPSTINSISSELTRRGISQSQQQIETSERTREYRERRNDNINIESNNPSENNEEQSVLRDSTLTLKYDDIIEHKKAHKNFDQIFRKNPFGYSCTVCNRLWFKNDLKKASKNYEDLLKKITNINNINDAQICKSCKVALVKQNIPILSTYNGFKYPETPAHLPKLDLVSERLISPRLPFMQIRRLRHVHGQFVLYGQVINVPVSVDTMVNQLPRDISDDHCIYVHIKRKQIHKSSYLLGLINKKNIKTWLQYLVNTPLYTHYNITINRGFLSDDDEETQQIGNIDEVSEDIPIEESLTAQQHTLLWNDEKYLRIAPGEYNILRSLLFDEHAEELSFPTIYLGQFRTFKEDIKATPFLMASSELRRTDRRAITPYHLLYMAVKIMRLRIRDCLTFAFRYIGPKTNITRKQIQSDEYINNCMESNLAFLRAIPNSTWYWAQRKKDLFAMIRQKGRPTAFMTLSANEIGWTDLIQLLYKLANNGVEISERVASELSFIEKSTLVNEDAVTCAIYFNKFVNVLLTILKSKKITPFGRYRVAEYFIRIEFQHCGSPHAHILLWLENAPDNIMDENNSEVIKLIDSLVSVSASQASGNIKLQTHKHTFTCYNKIVANKPQKCRCEAPFMPCRKTLILTPMQKTDEHFQQYAKRYAEIRSNLESTDYNNIDDFYTKNNIQSDDEYRNILRAGITRPKIFYKRSPTEKWHNPFNPFVFNILRSNMDFQIITDEYSCAAYVVEYVNKTNRGVSDLQRKIIEVMNEHPEFDIVDITKKMSVDMSNSVEMSSQEAAWYLLREPMSKSSVDIIYINTVWPIERQRIRKKQKQLSELDENSTDIWKEDWFDKYQQRPDKLSNITLAQFVSKYDKKRSGFYAESKVPKVIRFRNYDIAQDNNEYKREMVTLHIPFRNEDAEILADMKFINIYDENEALILERRKEFDSNFDIEKMIEICRQLCREDGNPEDDKSEIQDVGNSFPEPNPSQQLYRNPNADDDRLWIFT</sequence>
<dbReference type="Pfam" id="PF14214">
    <property type="entry name" value="Helitron_like_N"/>
    <property type="match status" value="1"/>
</dbReference>
<feature type="compositionally biased region" description="Basic and acidic residues" evidence="1">
    <location>
        <begin position="1182"/>
        <end position="1191"/>
    </location>
</feature>
<keyword evidence="5" id="KW-1185">Reference proteome</keyword>
<accession>A0AAU9USL6</accession>
<proteinExistence type="predicted"/>
<dbReference type="InterPro" id="IPR046700">
    <property type="entry name" value="DUF6570"/>
</dbReference>
<feature type="region of interest" description="Disordered" evidence="1">
    <location>
        <begin position="1"/>
        <end position="24"/>
    </location>
</feature>
<dbReference type="Proteomes" id="UP001153954">
    <property type="component" value="Unassembled WGS sequence"/>
</dbReference>
<comment type="caution">
    <text evidence="4">The sequence shown here is derived from an EMBL/GenBank/DDBJ whole genome shotgun (WGS) entry which is preliminary data.</text>
</comment>
<feature type="region of interest" description="Disordered" evidence="1">
    <location>
        <begin position="223"/>
        <end position="287"/>
    </location>
</feature>
<feature type="compositionally biased region" description="Basic and acidic residues" evidence="1">
    <location>
        <begin position="256"/>
        <end position="269"/>
    </location>
</feature>
<name>A0AAU9USL6_EUPED</name>
<dbReference type="InterPro" id="IPR025476">
    <property type="entry name" value="Helitron_helicase-like"/>
</dbReference>
<evidence type="ECO:0000313" key="5">
    <source>
        <dbReference type="Proteomes" id="UP001153954"/>
    </source>
</evidence>
<dbReference type="PANTHER" id="PTHR47642:SF8">
    <property type="entry name" value="ATP-DEPENDENT DNA HELICASE"/>
    <property type="match status" value="1"/>
</dbReference>
<feature type="compositionally biased region" description="Low complexity" evidence="1">
    <location>
        <begin position="270"/>
        <end position="280"/>
    </location>
</feature>
<dbReference type="InterPro" id="IPR051055">
    <property type="entry name" value="PIF1_helicase"/>
</dbReference>
<feature type="region of interest" description="Disordered" evidence="1">
    <location>
        <begin position="1182"/>
        <end position="1215"/>
    </location>
</feature>
<evidence type="ECO:0000259" key="3">
    <source>
        <dbReference type="Pfam" id="PF20209"/>
    </source>
</evidence>
<dbReference type="EMBL" id="CAKOGL010000023">
    <property type="protein sequence ID" value="CAH2100599.1"/>
    <property type="molecule type" value="Genomic_DNA"/>
</dbReference>
<dbReference type="PANTHER" id="PTHR47642">
    <property type="entry name" value="ATP-DEPENDENT DNA HELICASE"/>
    <property type="match status" value="1"/>
</dbReference>
<dbReference type="AlphaFoldDB" id="A0AAU9USL6"/>
<feature type="domain" description="Helitron helicase-like" evidence="2">
    <location>
        <begin position="640"/>
        <end position="786"/>
    </location>
</feature>
<feature type="compositionally biased region" description="Polar residues" evidence="1">
    <location>
        <begin position="223"/>
        <end position="241"/>
    </location>
</feature>
<reference evidence="4" key="1">
    <citation type="submission" date="2022-03" db="EMBL/GenBank/DDBJ databases">
        <authorList>
            <person name="Tunstrom K."/>
        </authorList>
    </citation>
    <scope>NUCLEOTIDE SEQUENCE</scope>
</reference>
<evidence type="ECO:0000259" key="2">
    <source>
        <dbReference type="Pfam" id="PF14214"/>
    </source>
</evidence>
<organism evidence="4 5">
    <name type="scientific">Euphydryas editha</name>
    <name type="common">Edith's checkerspot</name>
    <dbReference type="NCBI Taxonomy" id="104508"/>
    <lineage>
        <taxon>Eukaryota</taxon>
        <taxon>Metazoa</taxon>
        <taxon>Ecdysozoa</taxon>
        <taxon>Arthropoda</taxon>
        <taxon>Hexapoda</taxon>
        <taxon>Insecta</taxon>
        <taxon>Pterygota</taxon>
        <taxon>Neoptera</taxon>
        <taxon>Endopterygota</taxon>
        <taxon>Lepidoptera</taxon>
        <taxon>Glossata</taxon>
        <taxon>Ditrysia</taxon>
        <taxon>Papilionoidea</taxon>
        <taxon>Nymphalidae</taxon>
        <taxon>Nymphalinae</taxon>
        <taxon>Euphydryas</taxon>
    </lineage>
</organism>
<evidence type="ECO:0000256" key="1">
    <source>
        <dbReference type="SAM" id="MobiDB-lite"/>
    </source>
</evidence>